<protein>
    <submittedName>
        <fullName evidence="1">Uncharacterized protein</fullName>
    </submittedName>
</protein>
<dbReference type="Proteomes" id="UP000307440">
    <property type="component" value="Unassembled WGS sequence"/>
</dbReference>
<dbReference type="EMBL" id="ML210477">
    <property type="protein sequence ID" value="TFK17671.1"/>
    <property type="molecule type" value="Genomic_DNA"/>
</dbReference>
<dbReference type="InterPro" id="IPR036047">
    <property type="entry name" value="F-box-like_dom_sf"/>
</dbReference>
<sequence length="555" mass="62108">MRLQPCRHLNASSRYYKAPRRPQDPQIIRRPKSTIFSIPLKLLRLIFKFLTATSTDNAPLQVRETRMNVLALSQVCRLWRNASFGDPLIWLRALDLRWHSLKLTERFLNLSNPLTLDIGDRSCPFPIHGSHGLQLLELLCQHRHRIREWNVHYDLEGYQGEVNHWFLLSHMPQLNAVRCSGSPPSHPSHTHCPALSMAQDIRSLKLDGCDFQLLQGRPISSLTELSVRNIPQASRPTLNLWMTILTGMPSLRFLAIQNSMGSSGPPMLSYPSLPLQRLRVLVMGDQDPCRMDMLLALFKLIICPSLACLRVDLSSSLRRTESDNSQIPIAIDLPSGTWKASQPLEMAVDALSCVTIGNIHQSEVAMNWNGEAGAEGVASYLGSSDGDLGVSFRVSDVVSSTALDEAFISLRHLFSSASSFKIAIDPRAILSQVPNGIFTVGSRLIFDLMDNLRTLILDYASGVMVLSCLCARRWAFRGSVAVVNLVGLECLCIEQAALLTGDTLQDLLVQYLTWRFELGLPLEKVGIRNSYVSEEAKAQLHDLHQRSIFSVLRIE</sequence>
<dbReference type="SUPFAM" id="SSF81383">
    <property type="entry name" value="F-box domain"/>
    <property type="match status" value="1"/>
</dbReference>
<evidence type="ECO:0000313" key="1">
    <source>
        <dbReference type="EMBL" id="TFK17671.1"/>
    </source>
</evidence>
<organism evidence="1 2">
    <name type="scientific">Coprinopsis marcescibilis</name>
    <name type="common">Agaric fungus</name>
    <name type="synonym">Psathyrella marcescibilis</name>
    <dbReference type="NCBI Taxonomy" id="230819"/>
    <lineage>
        <taxon>Eukaryota</taxon>
        <taxon>Fungi</taxon>
        <taxon>Dikarya</taxon>
        <taxon>Basidiomycota</taxon>
        <taxon>Agaricomycotina</taxon>
        <taxon>Agaricomycetes</taxon>
        <taxon>Agaricomycetidae</taxon>
        <taxon>Agaricales</taxon>
        <taxon>Agaricineae</taxon>
        <taxon>Psathyrellaceae</taxon>
        <taxon>Coprinopsis</taxon>
    </lineage>
</organism>
<keyword evidence="2" id="KW-1185">Reference proteome</keyword>
<proteinExistence type="predicted"/>
<name>A0A5C3KCI1_COPMA</name>
<evidence type="ECO:0000313" key="2">
    <source>
        <dbReference type="Proteomes" id="UP000307440"/>
    </source>
</evidence>
<dbReference type="AlphaFoldDB" id="A0A5C3KCI1"/>
<accession>A0A5C3KCI1</accession>
<dbReference type="OrthoDB" id="2914771at2759"/>
<dbReference type="STRING" id="230819.A0A5C3KCI1"/>
<reference evidence="1 2" key="1">
    <citation type="journal article" date="2019" name="Nat. Ecol. Evol.">
        <title>Megaphylogeny resolves global patterns of mushroom evolution.</title>
        <authorList>
            <person name="Varga T."/>
            <person name="Krizsan K."/>
            <person name="Foldi C."/>
            <person name="Dima B."/>
            <person name="Sanchez-Garcia M."/>
            <person name="Sanchez-Ramirez S."/>
            <person name="Szollosi G.J."/>
            <person name="Szarkandi J.G."/>
            <person name="Papp V."/>
            <person name="Albert L."/>
            <person name="Andreopoulos W."/>
            <person name="Angelini C."/>
            <person name="Antonin V."/>
            <person name="Barry K.W."/>
            <person name="Bougher N.L."/>
            <person name="Buchanan P."/>
            <person name="Buyck B."/>
            <person name="Bense V."/>
            <person name="Catcheside P."/>
            <person name="Chovatia M."/>
            <person name="Cooper J."/>
            <person name="Damon W."/>
            <person name="Desjardin D."/>
            <person name="Finy P."/>
            <person name="Geml J."/>
            <person name="Haridas S."/>
            <person name="Hughes K."/>
            <person name="Justo A."/>
            <person name="Karasinski D."/>
            <person name="Kautmanova I."/>
            <person name="Kiss B."/>
            <person name="Kocsube S."/>
            <person name="Kotiranta H."/>
            <person name="LaButti K.M."/>
            <person name="Lechner B.E."/>
            <person name="Liimatainen K."/>
            <person name="Lipzen A."/>
            <person name="Lukacs Z."/>
            <person name="Mihaltcheva S."/>
            <person name="Morgado L.N."/>
            <person name="Niskanen T."/>
            <person name="Noordeloos M.E."/>
            <person name="Ohm R.A."/>
            <person name="Ortiz-Santana B."/>
            <person name="Ovrebo C."/>
            <person name="Racz N."/>
            <person name="Riley R."/>
            <person name="Savchenko A."/>
            <person name="Shiryaev A."/>
            <person name="Soop K."/>
            <person name="Spirin V."/>
            <person name="Szebenyi C."/>
            <person name="Tomsovsky M."/>
            <person name="Tulloss R.E."/>
            <person name="Uehling J."/>
            <person name="Grigoriev I.V."/>
            <person name="Vagvolgyi C."/>
            <person name="Papp T."/>
            <person name="Martin F.M."/>
            <person name="Miettinen O."/>
            <person name="Hibbett D.S."/>
            <person name="Nagy L.G."/>
        </authorList>
    </citation>
    <scope>NUCLEOTIDE SEQUENCE [LARGE SCALE GENOMIC DNA]</scope>
    <source>
        <strain evidence="1 2">CBS 121175</strain>
    </source>
</reference>
<gene>
    <name evidence="1" type="ORF">FA15DRAFT_733953</name>
</gene>